<comment type="caution">
    <text evidence="2">The sequence shown here is derived from an EMBL/GenBank/DDBJ whole genome shotgun (WGS) entry which is preliminary data.</text>
</comment>
<sequence>MSRNNLYIIHHCAFSNPPLNTGQVRFQNLLSLEPTLRLRMCKKSGKLPSRTPPLPAKAKEGRGLRGAREDRERKTLYPSGDSSSMPIDAKLKRR</sequence>
<keyword evidence="3" id="KW-1185">Reference proteome</keyword>
<feature type="compositionally biased region" description="Basic and acidic residues" evidence="1">
    <location>
        <begin position="57"/>
        <end position="75"/>
    </location>
</feature>
<evidence type="ECO:0000313" key="2">
    <source>
        <dbReference type="EMBL" id="GFY31320.1"/>
    </source>
</evidence>
<evidence type="ECO:0000256" key="1">
    <source>
        <dbReference type="SAM" id="MobiDB-lite"/>
    </source>
</evidence>
<reference evidence="2" key="1">
    <citation type="submission" date="2020-08" db="EMBL/GenBank/DDBJ databases">
        <title>Multicomponent nature underlies the extraordinary mechanical properties of spider dragline silk.</title>
        <authorList>
            <person name="Kono N."/>
            <person name="Nakamura H."/>
            <person name="Mori M."/>
            <person name="Yoshida Y."/>
            <person name="Ohtoshi R."/>
            <person name="Malay A.D."/>
            <person name="Moran D.A.P."/>
            <person name="Tomita M."/>
            <person name="Numata K."/>
            <person name="Arakawa K."/>
        </authorList>
    </citation>
    <scope>NUCLEOTIDE SEQUENCE</scope>
</reference>
<evidence type="ECO:0000313" key="3">
    <source>
        <dbReference type="Proteomes" id="UP000887159"/>
    </source>
</evidence>
<accession>A0A8X7BHC6</accession>
<proteinExistence type="predicted"/>
<feature type="region of interest" description="Disordered" evidence="1">
    <location>
        <begin position="42"/>
        <end position="94"/>
    </location>
</feature>
<gene>
    <name evidence="2" type="ORF">TNCV_752781</name>
</gene>
<name>A0A8X7BHC6_TRICX</name>
<organism evidence="2 3">
    <name type="scientific">Trichonephila clavipes</name>
    <name type="common">Golden silk orbweaver</name>
    <name type="synonym">Nephila clavipes</name>
    <dbReference type="NCBI Taxonomy" id="2585209"/>
    <lineage>
        <taxon>Eukaryota</taxon>
        <taxon>Metazoa</taxon>
        <taxon>Ecdysozoa</taxon>
        <taxon>Arthropoda</taxon>
        <taxon>Chelicerata</taxon>
        <taxon>Arachnida</taxon>
        <taxon>Araneae</taxon>
        <taxon>Araneomorphae</taxon>
        <taxon>Entelegynae</taxon>
        <taxon>Araneoidea</taxon>
        <taxon>Nephilidae</taxon>
        <taxon>Trichonephila</taxon>
    </lineage>
</organism>
<protein>
    <submittedName>
        <fullName evidence="2">Uncharacterized protein</fullName>
    </submittedName>
</protein>
<dbReference type="EMBL" id="BMAU01021397">
    <property type="protein sequence ID" value="GFY31320.1"/>
    <property type="molecule type" value="Genomic_DNA"/>
</dbReference>
<dbReference type="Proteomes" id="UP000887159">
    <property type="component" value="Unassembled WGS sequence"/>
</dbReference>
<dbReference type="AlphaFoldDB" id="A0A8X7BHC6"/>